<keyword evidence="6" id="KW-0326">Glycosidase</keyword>
<dbReference type="RefSeq" id="WP_085415444.1">
    <property type="nucleotide sequence ID" value="NZ_CAUJPY010000008.1"/>
</dbReference>
<dbReference type="InterPro" id="IPR025705">
    <property type="entry name" value="Beta_hexosaminidase_sua/sub"/>
</dbReference>
<feature type="active site" description="Proton donor" evidence="3">
    <location>
        <position position="218"/>
    </location>
</feature>
<sequence length="508" mass="57201">MSKNTSKMPRLKRALALLLIVAAAGTVGFSQASTDPEKILMNSAAQTMAPKQGGLMLDTARHFYPVSVIKDFIDTIARSGGNFLHLHFSDHENYALESKILNQRAADAKRNADGVYINPLTNKPFLSFEQLEEIKAYAKSKNIDLIPEVDSPNHMTTIFTLLEAHRGKDFVNAIKSRYSDEEINITNPESIAFMKSLIGEVADAFGNSSSHFHIGGDEFGYSVDSNHEFIAYANELATFLKQKGLTTRIWNDGIIKATVDKLNHEIQVTYWSYDGDVENKQTAQERRRIRVSMPELIDRGFNVLNYNSYYLYVNPKQDWGTSYNSDFATRDIINRWSLGVWDGENQKNAIKDTSKIMGAALAIWGENAGSMSSKTIQKYTSGLLESIIRKTRSESDSGDKLMQNLAVLSGNSLKQSYVDWSLIQDGEALNLQDNGTESLHLLQEQALQKRKNLNVWVRGAENNKVVLNGHWQKTEDIAEKEGVNYRAYKYLDNTLWIDKKVPIELFAG</sequence>
<dbReference type="Gene3D" id="3.20.20.80">
    <property type="entry name" value="Glycosidases"/>
    <property type="match status" value="1"/>
</dbReference>
<dbReference type="InterPro" id="IPR015883">
    <property type="entry name" value="Glyco_hydro_20_cat"/>
</dbReference>
<protein>
    <submittedName>
        <fullName evidence="6">Beta-hexosaminidase</fullName>
        <ecNumber evidence="6">3.2.1.52</ecNumber>
    </submittedName>
</protein>
<dbReference type="SUPFAM" id="SSF51445">
    <property type="entry name" value="(Trans)glycosidases"/>
    <property type="match status" value="1"/>
</dbReference>
<dbReference type="PANTHER" id="PTHR43678">
    <property type="entry name" value="PUTATIVE (AFU_ORTHOLOGUE AFUA_2G00640)-RELATED"/>
    <property type="match status" value="1"/>
</dbReference>
<evidence type="ECO:0000259" key="5">
    <source>
        <dbReference type="Pfam" id="PF00728"/>
    </source>
</evidence>
<evidence type="ECO:0000313" key="6">
    <source>
        <dbReference type="EMBL" id="VEE99534.1"/>
    </source>
</evidence>
<dbReference type="GO" id="GO:0004563">
    <property type="term" value="F:beta-N-acetylhexosaminidase activity"/>
    <property type="evidence" value="ECO:0007669"/>
    <property type="project" value="UniProtKB-EC"/>
</dbReference>
<dbReference type="PANTHER" id="PTHR43678:SF1">
    <property type="entry name" value="BETA-N-ACETYLHEXOSAMINIDASE"/>
    <property type="match status" value="1"/>
</dbReference>
<reference evidence="6 7" key="1">
    <citation type="submission" date="2018-12" db="EMBL/GenBank/DDBJ databases">
        <authorList>
            <consortium name="Pathogen Informatics"/>
        </authorList>
    </citation>
    <scope>NUCLEOTIDE SEQUENCE [LARGE SCALE GENOMIC DNA]</scope>
    <source>
        <strain evidence="6 7">NCTC10296</strain>
    </source>
</reference>
<dbReference type="AlphaFoldDB" id="A0A1X3D107"/>
<evidence type="ECO:0000256" key="1">
    <source>
        <dbReference type="ARBA" id="ARBA00006285"/>
    </source>
</evidence>
<dbReference type="KEGG" id="nci:NCTC10296_00388"/>
<feature type="signal peptide" evidence="4">
    <location>
        <begin position="1"/>
        <end position="32"/>
    </location>
</feature>
<feature type="chain" id="PRO_5030037565" evidence="4">
    <location>
        <begin position="33"/>
        <end position="508"/>
    </location>
</feature>
<dbReference type="InterPro" id="IPR052764">
    <property type="entry name" value="GH20_Enzymes"/>
</dbReference>
<keyword evidence="2 6" id="KW-0378">Hydrolase</keyword>
<dbReference type="EMBL" id="LR134313">
    <property type="protein sequence ID" value="VEE99534.1"/>
    <property type="molecule type" value="Genomic_DNA"/>
</dbReference>
<keyword evidence="4" id="KW-0732">Signal</keyword>
<dbReference type="GO" id="GO:0005975">
    <property type="term" value="P:carbohydrate metabolic process"/>
    <property type="evidence" value="ECO:0007669"/>
    <property type="project" value="InterPro"/>
</dbReference>
<evidence type="ECO:0000256" key="4">
    <source>
        <dbReference type="SAM" id="SignalP"/>
    </source>
</evidence>
<dbReference type="InterPro" id="IPR017853">
    <property type="entry name" value="GH"/>
</dbReference>
<proteinExistence type="inferred from homology"/>
<organism evidence="6 7">
    <name type="scientific">Neisseria canis</name>
    <dbReference type="NCBI Taxonomy" id="493"/>
    <lineage>
        <taxon>Bacteria</taxon>
        <taxon>Pseudomonadati</taxon>
        <taxon>Pseudomonadota</taxon>
        <taxon>Betaproteobacteria</taxon>
        <taxon>Neisseriales</taxon>
        <taxon>Neisseriaceae</taxon>
        <taxon>Neisseria</taxon>
    </lineage>
</organism>
<evidence type="ECO:0000313" key="7">
    <source>
        <dbReference type="Proteomes" id="UP000279284"/>
    </source>
</evidence>
<gene>
    <name evidence="6" type="primary">exo I</name>
    <name evidence="6" type="ORF">NCTC10296_00388</name>
</gene>
<dbReference type="PRINTS" id="PR00738">
    <property type="entry name" value="GLHYDRLASE20"/>
</dbReference>
<name>A0A1X3D107_9NEIS</name>
<dbReference type="OrthoDB" id="9763537at2"/>
<evidence type="ECO:0000256" key="3">
    <source>
        <dbReference type="PIRSR" id="PIRSR625705-1"/>
    </source>
</evidence>
<dbReference type="Pfam" id="PF00728">
    <property type="entry name" value="Glyco_hydro_20"/>
    <property type="match status" value="1"/>
</dbReference>
<dbReference type="EC" id="3.2.1.52" evidence="6"/>
<comment type="similarity">
    <text evidence="1">Belongs to the glycosyl hydrolase 20 family.</text>
</comment>
<dbReference type="STRING" id="493.BWD07_00670"/>
<dbReference type="Proteomes" id="UP000279284">
    <property type="component" value="Chromosome"/>
</dbReference>
<accession>A0A1X3D107</accession>
<feature type="domain" description="Glycoside hydrolase family 20 catalytic" evidence="5">
    <location>
        <begin position="54"/>
        <end position="368"/>
    </location>
</feature>
<keyword evidence="7" id="KW-1185">Reference proteome</keyword>
<evidence type="ECO:0000256" key="2">
    <source>
        <dbReference type="ARBA" id="ARBA00022801"/>
    </source>
</evidence>